<dbReference type="Proteomes" id="UP000274843">
    <property type="component" value="Unassembled WGS sequence"/>
</dbReference>
<proteinExistence type="predicted"/>
<name>A0A3N2HAM5_9PSEU</name>
<dbReference type="EMBL" id="RKHY01000001">
    <property type="protein sequence ID" value="ROS45155.1"/>
    <property type="molecule type" value="Genomic_DNA"/>
</dbReference>
<comment type="caution">
    <text evidence="2">The sequence shown here is derived from an EMBL/GenBank/DDBJ whole genome shotgun (WGS) entry which is preliminary data.</text>
</comment>
<gene>
    <name evidence="2" type="ORF">EDD35_7616</name>
</gene>
<evidence type="ECO:0000256" key="1">
    <source>
        <dbReference type="SAM" id="MobiDB-lite"/>
    </source>
</evidence>
<dbReference type="GeneID" id="301848842"/>
<protein>
    <recommendedName>
        <fullName evidence="4">Ferritin-like diiron domain-containing protein</fullName>
    </recommendedName>
</protein>
<evidence type="ECO:0008006" key="4">
    <source>
        <dbReference type="Google" id="ProtNLM"/>
    </source>
</evidence>
<accession>A0A3N2HAM5</accession>
<organism evidence="2 3">
    <name type="scientific">Amycolatopsis thermoflava</name>
    <dbReference type="NCBI Taxonomy" id="84480"/>
    <lineage>
        <taxon>Bacteria</taxon>
        <taxon>Bacillati</taxon>
        <taxon>Actinomycetota</taxon>
        <taxon>Actinomycetes</taxon>
        <taxon>Pseudonocardiales</taxon>
        <taxon>Pseudonocardiaceae</taxon>
        <taxon>Amycolatopsis</taxon>
        <taxon>Amycolatopsis methanolica group</taxon>
    </lineage>
</organism>
<sequence>MSTSETGHVTGTQDKDYNIIWFVEACLSNALRLEQYIADAERDGDTELAEFFRRAQGESRKGAEQGKALLRQRLADGGTSSVDETGLGPTDEAVG</sequence>
<reference evidence="2 3" key="1">
    <citation type="submission" date="2018-11" db="EMBL/GenBank/DDBJ databases">
        <title>Sequencing the genomes of 1000 actinobacteria strains.</title>
        <authorList>
            <person name="Klenk H.-P."/>
        </authorList>
    </citation>
    <scope>NUCLEOTIDE SEQUENCE [LARGE SCALE GENOMIC DNA]</scope>
    <source>
        <strain evidence="2 3">DSM 44348</strain>
    </source>
</reference>
<evidence type="ECO:0000313" key="2">
    <source>
        <dbReference type="EMBL" id="ROS45155.1"/>
    </source>
</evidence>
<keyword evidence="3" id="KW-1185">Reference proteome</keyword>
<dbReference type="RefSeq" id="WP_123686937.1">
    <property type="nucleotide sequence ID" value="NZ_CBDRBK010000048.1"/>
</dbReference>
<evidence type="ECO:0000313" key="3">
    <source>
        <dbReference type="Proteomes" id="UP000274843"/>
    </source>
</evidence>
<dbReference type="AlphaFoldDB" id="A0A3N2HAM5"/>
<feature type="region of interest" description="Disordered" evidence="1">
    <location>
        <begin position="71"/>
        <end position="95"/>
    </location>
</feature>